<feature type="compositionally biased region" description="Basic and acidic residues" evidence="1">
    <location>
        <begin position="8"/>
        <end position="20"/>
    </location>
</feature>
<comment type="caution">
    <text evidence="3">The sequence shown here is derived from an EMBL/GenBank/DDBJ whole genome shotgun (WGS) entry which is preliminary data.</text>
</comment>
<keyword evidence="4" id="KW-1185">Reference proteome</keyword>
<proteinExistence type="predicted"/>
<gene>
    <name evidence="3" type="ORF">D4764_10G0005910</name>
</gene>
<keyword evidence="2" id="KW-1133">Transmembrane helix</keyword>
<keyword evidence="2" id="KW-0472">Membrane</keyword>
<accession>A0A5C6PKW3</accession>
<evidence type="ECO:0000256" key="2">
    <source>
        <dbReference type="SAM" id="Phobius"/>
    </source>
</evidence>
<feature type="region of interest" description="Disordered" evidence="1">
    <location>
        <begin position="1"/>
        <end position="20"/>
    </location>
</feature>
<dbReference type="AlphaFoldDB" id="A0A5C6PKW3"/>
<name>A0A5C6PKW3_9TELE</name>
<evidence type="ECO:0000313" key="4">
    <source>
        <dbReference type="Proteomes" id="UP000324091"/>
    </source>
</evidence>
<dbReference type="Proteomes" id="UP000324091">
    <property type="component" value="Chromosome 10"/>
</dbReference>
<keyword evidence="2" id="KW-0812">Transmembrane</keyword>
<dbReference type="EMBL" id="RHFK02000002">
    <property type="protein sequence ID" value="TWW79561.1"/>
    <property type="molecule type" value="Genomic_DNA"/>
</dbReference>
<organism evidence="3 4">
    <name type="scientific">Takifugu flavidus</name>
    <name type="common">sansaifugu</name>
    <dbReference type="NCBI Taxonomy" id="433684"/>
    <lineage>
        <taxon>Eukaryota</taxon>
        <taxon>Metazoa</taxon>
        <taxon>Chordata</taxon>
        <taxon>Craniata</taxon>
        <taxon>Vertebrata</taxon>
        <taxon>Euteleostomi</taxon>
        <taxon>Actinopterygii</taxon>
        <taxon>Neopterygii</taxon>
        <taxon>Teleostei</taxon>
        <taxon>Neoteleostei</taxon>
        <taxon>Acanthomorphata</taxon>
        <taxon>Eupercaria</taxon>
        <taxon>Tetraodontiformes</taxon>
        <taxon>Tetradontoidea</taxon>
        <taxon>Tetraodontidae</taxon>
        <taxon>Takifugu</taxon>
    </lineage>
</organism>
<evidence type="ECO:0000313" key="3">
    <source>
        <dbReference type="EMBL" id="TWW79561.1"/>
    </source>
</evidence>
<protein>
    <submittedName>
        <fullName evidence="3">Uncharacterized protein</fullName>
    </submittedName>
</protein>
<feature type="transmembrane region" description="Helical" evidence="2">
    <location>
        <begin position="171"/>
        <end position="196"/>
    </location>
</feature>
<reference evidence="3 4" key="1">
    <citation type="submission" date="2019-04" db="EMBL/GenBank/DDBJ databases">
        <title>Chromosome genome assembly for Takifugu flavidus.</title>
        <authorList>
            <person name="Xiao S."/>
        </authorList>
    </citation>
    <scope>NUCLEOTIDE SEQUENCE [LARGE SCALE GENOMIC DNA]</scope>
    <source>
        <strain evidence="3">HTHZ2018</strain>
        <tissue evidence="3">Muscle</tissue>
    </source>
</reference>
<evidence type="ECO:0000256" key="1">
    <source>
        <dbReference type="SAM" id="MobiDB-lite"/>
    </source>
</evidence>
<sequence>MHKRNIKHTSEKDSITEVKRHEGEKHFNAAAGCSTRFSFTEIILSTYRRSKEMENWKTGDMRSRKKFSQFSLLFLALIQTITCTSESSPNVTFRFYGTHGSYSLTCPDGKVEDVPQALYGSCNVKNGELMAMWTLKGTSFSDNHTRVTCQGPKSTEAPSAFLHVHDKGTSFFILIGCVIGGFFGTLLVAALAYLTLQNSESVQNCFKGKEIEEDLTTIVTKD</sequence>